<evidence type="ECO:0000256" key="5">
    <source>
        <dbReference type="ARBA" id="ARBA00022723"/>
    </source>
</evidence>
<evidence type="ECO:0000259" key="14">
    <source>
        <dbReference type="Pfam" id="PF12627"/>
    </source>
</evidence>
<dbReference type="InterPro" id="IPR006674">
    <property type="entry name" value="HD_domain"/>
</dbReference>
<dbReference type="InterPro" id="IPR043519">
    <property type="entry name" value="NT_sf"/>
</dbReference>
<dbReference type="InterPro" id="IPR032810">
    <property type="entry name" value="CCA-adding_enz_C"/>
</dbReference>
<dbReference type="PANTHER" id="PTHR47545">
    <property type="entry name" value="MULTIFUNCTIONAL CCA PROTEIN"/>
    <property type="match status" value="1"/>
</dbReference>
<evidence type="ECO:0000259" key="13">
    <source>
        <dbReference type="Pfam" id="PF01966"/>
    </source>
</evidence>
<keyword evidence="9" id="KW-0460">Magnesium</keyword>
<comment type="cofactor">
    <cofactor evidence="1">
        <name>Mg(2+)</name>
        <dbReference type="ChEBI" id="CHEBI:18420"/>
    </cofactor>
</comment>
<dbReference type="InterPro" id="IPR032828">
    <property type="entry name" value="PolyA_RNA-bd"/>
</dbReference>
<dbReference type="SUPFAM" id="SSF81891">
    <property type="entry name" value="Poly A polymerase C-terminal region-like"/>
    <property type="match status" value="1"/>
</dbReference>
<evidence type="ECO:0000256" key="7">
    <source>
        <dbReference type="ARBA" id="ARBA00022800"/>
    </source>
</evidence>
<dbReference type="Gene3D" id="1.10.3090.10">
    <property type="entry name" value="cca-adding enzyme, domain 2"/>
    <property type="match status" value="1"/>
</dbReference>
<dbReference type="GO" id="GO:0008033">
    <property type="term" value="P:tRNA processing"/>
    <property type="evidence" value="ECO:0007669"/>
    <property type="project" value="UniProtKB-KW"/>
</dbReference>
<keyword evidence="3" id="KW-0819">tRNA processing</keyword>
<accession>A0A1T5K592</accession>
<feature type="domain" description="CCA-adding enzyme C-terminal" evidence="15">
    <location>
        <begin position="400"/>
        <end position="463"/>
    </location>
</feature>
<comment type="similarity">
    <text evidence="11">Belongs to the tRNA nucleotidyltransferase/poly(A) polymerase family.</text>
</comment>
<dbReference type="SUPFAM" id="SSF81301">
    <property type="entry name" value="Nucleotidyltransferase"/>
    <property type="match status" value="1"/>
</dbReference>
<dbReference type="GO" id="GO:0003723">
    <property type="term" value="F:RNA binding"/>
    <property type="evidence" value="ECO:0007669"/>
    <property type="project" value="UniProtKB-KW"/>
</dbReference>
<evidence type="ECO:0000259" key="12">
    <source>
        <dbReference type="Pfam" id="PF01743"/>
    </source>
</evidence>
<keyword evidence="6" id="KW-0547">Nucleotide-binding</keyword>
<proteinExistence type="inferred from homology"/>
<dbReference type="GO" id="GO:0042245">
    <property type="term" value="P:RNA repair"/>
    <property type="evidence" value="ECO:0007669"/>
    <property type="project" value="UniProtKB-KW"/>
</dbReference>
<keyword evidence="10 11" id="KW-0694">RNA-binding</keyword>
<dbReference type="Proteomes" id="UP000190961">
    <property type="component" value="Unassembled WGS sequence"/>
</dbReference>
<dbReference type="InterPro" id="IPR003607">
    <property type="entry name" value="HD/PDEase_dom"/>
</dbReference>
<dbReference type="Pfam" id="PF12627">
    <property type="entry name" value="PolyA_pol_RNAbd"/>
    <property type="match status" value="1"/>
</dbReference>
<dbReference type="EMBL" id="FUZU01000001">
    <property type="protein sequence ID" value="SKC58886.1"/>
    <property type="molecule type" value="Genomic_DNA"/>
</dbReference>
<organism evidence="16 17">
    <name type="scientific">Ohtaekwangia koreensis</name>
    <dbReference type="NCBI Taxonomy" id="688867"/>
    <lineage>
        <taxon>Bacteria</taxon>
        <taxon>Pseudomonadati</taxon>
        <taxon>Bacteroidota</taxon>
        <taxon>Cytophagia</taxon>
        <taxon>Cytophagales</taxon>
        <taxon>Fulvivirgaceae</taxon>
        <taxon>Ohtaekwangia</taxon>
    </lineage>
</organism>
<dbReference type="STRING" id="688867.SAMN05660236_1840"/>
<evidence type="ECO:0000256" key="6">
    <source>
        <dbReference type="ARBA" id="ARBA00022741"/>
    </source>
</evidence>
<dbReference type="InterPro" id="IPR050124">
    <property type="entry name" value="tRNA_CCA-adding_enzyme"/>
</dbReference>
<dbReference type="GO" id="GO:0046872">
    <property type="term" value="F:metal ion binding"/>
    <property type="evidence" value="ECO:0007669"/>
    <property type="project" value="UniProtKB-KW"/>
</dbReference>
<evidence type="ECO:0000313" key="16">
    <source>
        <dbReference type="EMBL" id="SKC58886.1"/>
    </source>
</evidence>
<evidence type="ECO:0000259" key="15">
    <source>
        <dbReference type="Pfam" id="PF13735"/>
    </source>
</evidence>
<dbReference type="CDD" id="cd05398">
    <property type="entry name" value="NT_ClassII-CCAase"/>
    <property type="match status" value="1"/>
</dbReference>
<evidence type="ECO:0000256" key="11">
    <source>
        <dbReference type="RuleBase" id="RU003953"/>
    </source>
</evidence>
<keyword evidence="8" id="KW-0067">ATP-binding</keyword>
<dbReference type="InterPro" id="IPR002646">
    <property type="entry name" value="PolA_pol_head_dom"/>
</dbReference>
<evidence type="ECO:0000256" key="4">
    <source>
        <dbReference type="ARBA" id="ARBA00022695"/>
    </source>
</evidence>
<feature type="domain" description="tRNA nucleotidyltransferase/poly(A) polymerase RNA and SrmB- binding" evidence="14">
    <location>
        <begin position="190"/>
        <end position="248"/>
    </location>
</feature>
<dbReference type="GO" id="GO:0005524">
    <property type="term" value="F:ATP binding"/>
    <property type="evidence" value="ECO:0007669"/>
    <property type="project" value="UniProtKB-KW"/>
</dbReference>
<keyword evidence="5" id="KW-0479">Metal-binding</keyword>
<feature type="domain" description="Poly A polymerase head" evidence="12">
    <location>
        <begin position="34"/>
        <end position="162"/>
    </location>
</feature>
<dbReference type="CDD" id="cd00077">
    <property type="entry name" value="HDc"/>
    <property type="match status" value="1"/>
</dbReference>
<sequence length="480" mass="54591">MEAELLLEMNLSSSLENKIFKIIGAVGDQLGFDTYVVGGYVRDLILHRPSKDIDFVCVGSGIELAEAVAQALGPKVHVNIYKSFGTAQIRYEDLDLEFVGARKESYRSDSRKPIVEDGTLDDDQKRRDFTMNALAISLNKNTFGDLIDPFNGIEDMNKKMIRTPLDPAITFSDDPLRMMRAIRFASQLSFDIDPDTFEAIINQAERLKIVSQERITDELNKIILSPVPSYGFKLLFHSGMLKHFFAEMIALHGVEAVGSKTHKDNFFHTLQVLDNVSVMSYDLWLRWAAILHDIAKPATKRFDKVHGWTFHGHEDKGARMVPGIFRRMKLPMNEKMLFVQKLVKLHLRPIALVKEVTDSAIRRLLFEAGEDTDALMKLCRADITSKNNDKVNRFLKNFDLVEQKMKEVEEKDNIRNFQPPVTGDEIMQMFNVPPGKIVGEIKEQIKEAILEGNIKNDRAQALELVMKIAREKGLIPERAG</sequence>
<keyword evidence="2 11" id="KW-0808">Transferase</keyword>
<keyword evidence="4" id="KW-0548">Nucleotidyltransferase</keyword>
<feature type="domain" description="HD" evidence="13">
    <location>
        <begin position="268"/>
        <end position="351"/>
    </location>
</feature>
<keyword evidence="17" id="KW-1185">Reference proteome</keyword>
<evidence type="ECO:0000256" key="9">
    <source>
        <dbReference type="ARBA" id="ARBA00022842"/>
    </source>
</evidence>
<keyword evidence="7" id="KW-0692">RNA repair</keyword>
<reference evidence="16 17" key="1">
    <citation type="submission" date="2017-02" db="EMBL/GenBank/DDBJ databases">
        <authorList>
            <person name="Peterson S.W."/>
        </authorList>
    </citation>
    <scope>NUCLEOTIDE SEQUENCE [LARGE SCALE GENOMIC DNA]</scope>
    <source>
        <strain evidence="16 17">DSM 25262</strain>
    </source>
</reference>
<evidence type="ECO:0000256" key="10">
    <source>
        <dbReference type="ARBA" id="ARBA00022884"/>
    </source>
</evidence>
<dbReference type="GO" id="GO:0016779">
    <property type="term" value="F:nucleotidyltransferase activity"/>
    <property type="evidence" value="ECO:0007669"/>
    <property type="project" value="UniProtKB-KW"/>
</dbReference>
<dbReference type="Pfam" id="PF13735">
    <property type="entry name" value="tRNA_NucTran2_2"/>
    <property type="match status" value="1"/>
</dbReference>
<evidence type="ECO:0000313" key="17">
    <source>
        <dbReference type="Proteomes" id="UP000190961"/>
    </source>
</evidence>
<protein>
    <submittedName>
        <fullName evidence="16">tRNA nucleotidyltransferase/poly(A) polymerase</fullName>
    </submittedName>
</protein>
<dbReference type="PANTHER" id="PTHR47545:SF1">
    <property type="entry name" value="MULTIFUNCTIONAL CCA PROTEIN"/>
    <property type="match status" value="1"/>
</dbReference>
<evidence type="ECO:0000256" key="3">
    <source>
        <dbReference type="ARBA" id="ARBA00022694"/>
    </source>
</evidence>
<dbReference type="FunFam" id="3.30.460.10:FF:000033">
    <property type="entry name" value="Poly A polymerase head domain protein"/>
    <property type="match status" value="1"/>
</dbReference>
<name>A0A1T5K592_9BACT</name>
<evidence type="ECO:0000256" key="1">
    <source>
        <dbReference type="ARBA" id="ARBA00001946"/>
    </source>
</evidence>
<dbReference type="Pfam" id="PF01743">
    <property type="entry name" value="PolyA_pol"/>
    <property type="match status" value="1"/>
</dbReference>
<dbReference type="Gene3D" id="3.30.460.10">
    <property type="entry name" value="Beta Polymerase, domain 2"/>
    <property type="match status" value="1"/>
</dbReference>
<gene>
    <name evidence="16" type="ORF">SAMN05660236_1840</name>
</gene>
<dbReference type="Pfam" id="PF01966">
    <property type="entry name" value="HD"/>
    <property type="match status" value="1"/>
</dbReference>
<evidence type="ECO:0000256" key="8">
    <source>
        <dbReference type="ARBA" id="ARBA00022840"/>
    </source>
</evidence>
<dbReference type="Gene3D" id="1.10.246.80">
    <property type="match status" value="1"/>
</dbReference>
<dbReference type="AlphaFoldDB" id="A0A1T5K592"/>
<evidence type="ECO:0000256" key="2">
    <source>
        <dbReference type="ARBA" id="ARBA00022679"/>
    </source>
</evidence>